<evidence type="ECO:0000256" key="3">
    <source>
        <dbReference type="PROSITE-ProRule" id="PRU01278"/>
    </source>
</evidence>
<proteinExistence type="inferred from homology"/>
<dbReference type="SUPFAM" id="SSF143414">
    <property type="entry name" value="CcmK-like"/>
    <property type="match status" value="1"/>
</dbReference>
<name>A0A7W8IM86_9BACL</name>
<dbReference type="AlphaFoldDB" id="A0A7W8IM86"/>
<dbReference type="Pfam" id="PF00936">
    <property type="entry name" value="BMC"/>
    <property type="match status" value="1"/>
</dbReference>
<sequence>MKYHYALGMIETIGLTSLIAAADEAIKTADVRIITYEKPDAGIVTVYFVGDVAAVQEAVAAGTKKAKELGEYRSSNVIPRLDKNVLNHLTSNPFKKRERKRTVKQEHTEKKLGLNHDQGSEQ</sequence>
<dbReference type="InterPro" id="IPR037233">
    <property type="entry name" value="CcmK-like_sf"/>
</dbReference>
<evidence type="ECO:0000313" key="6">
    <source>
        <dbReference type="EMBL" id="MBB5323090.1"/>
    </source>
</evidence>
<evidence type="ECO:0000256" key="4">
    <source>
        <dbReference type="SAM" id="MobiDB-lite"/>
    </source>
</evidence>
<organism evidence="6 7">
    <name type="scientific">Anoxybacteroides tepidamans</name>
    <dbReference type="NCBI Taxonomy" id="265948"/>
    <lineage>
        <taxon>Bacteria</taxon>
        <taxon>Bacillati</taxon>
        <taxon>Bacillota</taxon>
        <taxon>Bacilli</taxon>
        <taxon>Bacillales</taxon>
        <taxon>Anoxybacillaceae</taxon>
        <taxon>Anoxybacteroides</taxon>
    </lineage>
</organism>
<feature type="compositionally biased region" description="Basic and acidic residues" evidence="4">
    <location>
        <begin position="103"/>
        <end position="114"/>
    </location>
</feature>
<dbReference type="EMBL" id="JACHEP010000001">
    <property type="protein sequence ID" value="MBB5323090.1"/>
    <property type="molecule type" value="Genomic_DNA"/>
</dbReference>
<dbReference type="GO" id="GO:0031469">
    <property type="term" value="C:bacterial microcompartment"/>
    <property type="evidence" value="ECO:0007669"/>
    <property type="project" value="UniProtKB-SubCell"/>
</dbReference>
<reference evidence="6 7" key="1">
    <citation type="submission" date="2020-08" db="EMBL/GenBank/DDBJ databases">
        <title>Genomic Encyclopedia of Type Strains, Phase IV (KMG-IV): sequencing the most valuable type-strain genomes for metagenomic binning, comparative biology and taxonomic classification.</title>
        <authorList>
            <person name="Goeker M."/>
        </authorList>
    </citation>
    <scope>NUCLEOTIDE SEQUENCE [LARGE SCALE GENOMIC DNA]</scope>
    <source>
        <strain evidence="6 7">DSM 16325</strain>
    </source>
</reference>
<accession>A0A7W8IM86</accession>
<dbReference type="SMART" id="SM00877">
    <property type="entry name" value="BMC"/>
    <property type="match status" value="1"/>
</dbReference>
<feature type="domain" description="BMC" evidence="5">
    <location>
        <begin position="6"/>
        <end position="90"/>
    </location>
</feature>
<dbReference type="RefSeq" id="WP_183250876.1">
    <property type="nucleotide sequence ID" value="NZ_JACHEP010000001.1"/>
</dbReference>
<evidence type="ECO:0000256" key="1">
    <source>
        <dbReference type="ARBA" id="ARBA00024322"/>
    </source>
</evidence>
<protein>
    <submittedName>
        <fullName evidence="6">Microcompartment protein CcmL/EutN</fullName>
    </submittedName>
</protein>
<evidence type="ECO:0000259" key="5">
    <source>
        <dbReference type="PROSITE" id="PS51930"/>
    </source>
</evidence>
<gene>
    <name evidence="6" type="ORF">HNQ34_000167</name>
</gene>
<dbReference type="CDD" id="cd07045">
    <property type="entry name" value="BMC_CcmK_like"/>
    <property type="match status" value="1"/>
</dbReference>
<comment type="subcellular location">
    <subcellularLocation>
        <location evidence="1">Bacterial microcompartment</location>
    </subcellularLocation>
</comment>
<dbReference type="PANTHER" id="PTHR33941:SF11">
    <property type="entry name" value="BACTERIAL MICROCOMPARTMENT SHELL PROTEIN PDUJ"/>
    <property type="match status" value="1"/>
</dbReference>
<keyword evidence="2" id="KW-1283">Bacterial microcompartment</keyword>
<feature type="region of interest" description="Disordered" evidence="4">
    <location>
        <begin position="89"/>
        <end position="122"/>
    </location>
</feature>
<dbReference type="InterPro" id="IPR044872">
    <property type="entry name" value="CcmK/CsoS1_BMC"/>
</dbReference>
<keyword evidence="7" id="KW-1185">Reference proteome</keyword>
<dbReference type="InterPro" id="IPR050575">
    <property type="entry name" value="BMC_shell"/>
</dbReference>
<dbReference type="PROSITE" id="PS51930">
    <property type="entry name" value="BMC_2"/>
    <property type="match status" value="1"/>
</dbReference>
<dbReference type="InterPro" id="IPR000249">
    <property type="entry name" value="BMC_dom"/>
</dbReference>
<dbReference type="Proteomes" id="UP000520011">
    <property type="component" value="Unassembled WGS sequence"/>
</dbReference>
<comment type="similarity">
    <text evidence="3">Belongs to the bacterial microcompartments protein family.</text>
</comment>
<evidence type="ECO:0000256" key="2">
    <source>
        <dbReference type="ARBA" id="ARBA00024446"/>
    </source>
</evidence>
<dbReference type="PANTHER" id="PTHR33941">
    <property type="entry name" value="PROPANEDIOL UTILIZATION PROTEIN PDUA"/>
    <property type="match status" value="1"/>
</dbReference>
<dbReference type="Gene3D" id="3.30.70.1710">
    <property type="match status" value="1"/>
</dbReference>
<comment type="caution">
    <text evidence="6">The sequence shown here is derived from an EMBL/GenBank/DDBJ whole genome shotgun (WGS) entry which is preliminary data.</text>
</comment>
<evidence type="ECO:0000313" key="7">
    <source>
        <dbReference type="Proteomes" id="UP000520011"/>
    </source>
</evidence>